<evidence type="ECO:0000259" key="3">
    <source>
        <dbReference type="Pfam" id="PF00496"/>
    </source>
</evidence>
<dbReference type="Gene3D" id="3.40.190.10">
    <property type="entry name" value="Periplasmic binding protein-like II"/>
    <property type="match status" value="1"/>
</dbReference>
<organism evidence="4 5">
    <name type="scientific">Leisingera daeponensis</name>
    <dbReference type="NCBI Taxonomy" id="405746"/>
    <lineage>
        <taxon>Bacteria</taxon>
        <taxon>Pseudomonadati</taxon>
        <taxon>Pseudomonadota</taxon>
        <taxon>Alphaproteobacteria</taxon>
        <taxon>Rhodobacterales</taxon>
        <taxon>Roseobacteraceae</taxon>
        <taxon>Leisingera</taxon>
    </lineage>
</organism>
<dbReference type="InterPro" id="IPR006311">
    <property type="entry name" value="TAT_signal"/>
</dbReference>
<dbReference type="RefSeq" id="WP_222509950.1">
    <property type="nucleotide sequence ID" value="NZ_JAHVJA010000017.1"/>
</dbReference>
<evidence type="ECO:0000256" key="1">
    <source>
        <dbReference type="ARBA" id="ARBA00004418"/>
    </source>
</evidence>
<name>A0ABS7NLE8_9RHOB</name>
<gene>
    <name evidence="4" type="ORF">KUV26_21535</name>
</gene>
<dbReference type="EMBL" id="JAHVJA010000017">
    <property type="protein sequence ID" value="MBY6142024.1"/>
    <property type="molecule type" value="Genomic_DNA"/>
</dbReference>
<comment type="caution">
    <text evidence="4">The sequence shown here is derived from an EMBL/GenBank/DDBJ whole genome shotgun (WGS) entry which is preliminary data.</text>
</comment>
<sequence>MKIEWTKTALGRRGFLKGATALGAAAALPVGLGGRAMAAEGGTVRVRSYGDMQSIDPAYSKGVIDEEIHAAIYNKLIQYKPGREWDWQMDAAAMIEQGDDTHIKFALRDDIGFTNGFGAMTAEDVKFSFERIVDEATDSPNKPDMGPLSHVEVTGEREGTIVLKEPFAPLWSIALPYITGNIVSKNAWEAAGGKATTDPLAESGPYLRDSWSPKEKTVLKRNPDWKGEAPAWDTIEILPIDDENTAEIAFEAGELDFTRVSLGSVERYRAGVPNGGTLLEYPSLYYAWLGMNLDHPKLQNKKLRQAIQHAIDVPSVLEAAYFGAVEPSTGIIAPGLAGHRPQSLVPPQADFAKAAELLAESGETNVTLKLDTLNKTTFTTAAQVIQATLAQIGITVEVNVLESGAFWASADNEDLQLVLNRYSMTPDPYYATSWFTTEQVGHWNWEQFSNDEFDKIHAEASQLTDLAKRDEMYRRAQDLMEESGAYRFLTHEATPVIHSAGVVPALRPDGLALLRYFGTA</sequence>
<dbReference type="PIRSF" id="PIRSF002741">
    <property type="entry name" value="MppA"/>
    <property type="match status" value="1"/>
</dbReference>
<comment type="similarity">
    <text evidence="2">Belongs to the bacterial solute-binding protein 5 family.</text>
</comment>
<dbReference type="InterPro" id="IPR030678">
    <property type="entry name" value="Peptide/Ni-bd"/>
</dbReference>
<reference evidence="4 5" key="1">
    <citation type="submission" date="2021-06" db="EMBL/GenBank/DDBJ databases">
        <title>50 bacteria genomes isolated from Dapeng, Shenzhen, China.</title>
        <authorList>
            <person name="Zheng W."/>
            <person name="Yu S."/>
            <person name="Huang Y."/>
        </authorList>
    </citation>
    <scope>NUCLEOTIDE SEQUENCE [LARGE SCALE GENOMIC DNA]</scope>
    <source>
        <strain evidence="4 5">DP1N14-2</strain>
    </source>
</reference>
<protein>
    <submittedName>
        <fullName evidence="4">Peptide ABC transporter substrate-binding protein</fullName>
    </submittedName>
</protein>
<dbReference type="Gene3D" id="3.10.105.10">
    <property type="entry name" value="Dipeptide-binding Protein, Domain 3"/>
    <property type="match status" value="1"/>
</dbReference>
<proteinExistence type="inferred from homology"/>
<feature type="domain" description="Solute-binding protein family 5" evidence="3">
    <location>
        <begin position="98"/>
        <end position="439"/>
    </location>
</feature>
<accession>A0ABS7NLE8</accession>
<dbReference type="PANTHER" id="PTHR30290">
    <property type="entry name" value="PERIPLASMIC BINDING COMPONENT OF ABC TRANSPORTER"/>
    <property type="match status" value="1"/>
</dbReference>
<dbReference type="SUPFAM" id="SSF53850">
    <property type="entry name" value="Periplasmic binding protein-like II"/>
    <property type="match status" value="1"/>
</dbReference>
<evidence type="ECO:0000256" key="2">
    <source>
        <dbReference type="ARBA" id="ARBA00005695"/>
    </source>
</evidence>
<comment type="subcellular location">
    <subcellularLocation>
        <location evidence="1">Periplasm</location>
    </subcellularLocation>
</comment>
<keyword evidence="5" id="KW-1185">Reference proteome</keyword>
<dbReference type="InterPro" id="IPR039424">
    <property type="entry name" value="SBP_5"/>
</dbReference>
<dbReference type="PROSITE" id="PS51318">
    <property type="entry name" value="TAT"/>
    <property type="match status" value="1"/>
</dbReference>
<evidence type="ECO:0000313" key="4">
    <source>
        <dbReference type="EMBL" id="MBY6142024.1"/>
    </source>
</evidence>
<dbReference type="Proteomes" id="UP000766629">
    <property type="component" value="Unassembled WGS sequence"/>
</dbReference>
<evidence type="ECO:0000313" key="5">
    <source>
        <dbReference type="Proteomes" id="UP000766629"/>
    </source>
</evidence>
<dbReference type="InterPro" id="IPR000914">
    <property type="entry name" value="SBP_5_dom"/>
</dbReference>
<dbReference type="Pfam" id="PF00496">
    <property type="entry name" value="SBP_bac_5"/>
    <property type="match status" value="1"/>
</dbReference>